<comment type="caution">
    <text evidence="2">The sequence shown here is derived from an EMBL/GenBank/DDBJ whole genome shotgun (WGS) entry which is preliminary data.</text>
</comment>
<dbReference type="EMBL" id="CAJPWZ010000449">
    <property type="protein sequence ID" value="CAG2192832.1"/>
    <property type="molecule type" value="Genomic_DNA"/>
</dbReference>
<keyword evidence="3" id="KW-1185">Reference proteome</keyword>
<dbReference type="AlphaFoldDB" id="A0A8S3Q7L2"/>
<gene>
    <name evidence="2" type="ORF">MEDL_7972</name>
</gene>
<dbReference type="Proteomes" id="UP000683360">
    <property type="component" value="Unassembled WGS sequence"/>
</dbReference>
<feature type="compositionally biased region" description="Low complexity" evidence="1">
    <location>
        <begin position="151"/>
        <end position="162"/>
    </location>
</feature>
<accession>A0A8S3Q7L2</accession>
<evidence type="ECO:0000313" key="2">
    <source>
        <dbReference type="EMBL" id="CAG2192832.1"/>
    </source>
</evidence>
<proteinExistence type="predicted"/>
<dbReference type="OrthoDB" id="6123317at2759"/>
<reference evidence="2" key="1">
    <citation type="submission" date="2021-03" db="EMBL/GenBank/DDBJ databases">
        <authorList>
            <person name="Bekaert M."/>
        </authorList>
    </citation>
    <scope>NUCLEOTIDE SEQUENCE</scope>
</reference>
<protein>
    <submittedName>
        <fullName evidence="2">Uncharacterized protein</fullName>
    </submittedName>
</protein>
<sequence>MDTVAGNRQHETKRKFPNNRLSRYLSKGGRLRVNHHQIPKHMIDEHLLEYKPGSRTDDIQGDGTPPGNIMDNPDSNIQREICCTLGRASSTRRSSCSSRVYVRLVKQNLRLQLKSEQLGLQQQITELDQYKCVLKHKSSFERCCLASKNSQNNKLTRQQQRTTNRRRHLQHRNS</sequence>
<feature type="region of interest" description="Disordered" evidence="1">
    <location>
        <begin position="151"/>
        <end position="174"/>
    </location>
</feature>
<name>A0A8S3Q7L2_MYTED</name>
<organism evidence="2 3">
    <name type="scientific">Mytilus edulis</name>
    <name type="common">Blue mussel</name>
    <dbReference type="NCBI Taxonomy" id="6550"/>
    <lineage>
        <taxon>Eukaryota</taxon>
        <taxon>Metazoa</taxon>
        <taxon>Spiralia</taxon>
        <taxon>Lophotrochozoa</taxon>
        <taxon>Mollusca</taxon>
        <taxon>Bivalvia</taxon>
        <taxon>Autobranchia</taxon>
        <taxon>Pteriomorphia</taxon>
        <taxon>Mytilida</taxon>
        <taxon>Mytiloidea</taxon>
        <taxon>Mytilidae</taxon>
        <taxon>Mytilinae</taxon>
        <taxon>Mytilus</taxon>
    </lineage>
</organism>
<feature type="compositionally biased region" description="Basic residues" evidence="1">
    <location>
        <begin position="163"/>
        <end position="174"/>
    </location>
</feature>
<evidence type="ECO:0000313" key="3">
    <source>
        <dbReference type="Proteomes" id="UP000683360"/>
    </source>
</evidence>
<evidence type="ECO:0000256" key="1">
    <source>
        <dbReference type="SAM" id="MobiDB-lite"/>
    </source>
</evidence>